<dbReference type="Pfam" id="PF06580">
    <property type="entry name" value="His_kinase"/>
    <property type="match status" value="1"/>
</dbReference>
<evidence type="ECO:0000259" key="3">
    <source>
        <dbReference type="Pfam" id="PF07495"/>
    </source>
</evidence>
<gene>
    <name evidence="4" type="ordered locus">Runsl_3451</name>
</gene>
<dbReference type="InterPro" id="IPR011123">
    <property type="entry name" value="Y_Y_Y"/>
</dbReference>
<sequence length="1066" mass="122269">MRTGSLLIFCFILSFLAQRVVFGQSSDISFQHLSPEEGLPIHYTTEITQDTSGFIWIGTLTGLVRYDGIRCKIFEHDRQNPHSLSDNLVRAILLSKNGTLWVGTQHGFNRMDFKTQQFERFHFTKYSERSDYIRCIGEDFRGKLWLGTAHGLLLFDPKTGQSELIKLPTDASSKALVYSIRSILMDGFTVWIGTDLGLYRYNIKEKSFQVFCKSDELGSIPDNSIRSLVKHSQTGNIIIGTRTGILSVLNLASEHFTTINLPLAEPRELNALFYDKVGNLWICTQGQGIFCYRENEHKFINYQSEINNPNSLSSNYVRFAFQDRSGVLWFSTSYKGISRFNPANQSFTSPLKEVGFHPKSANDGTVNRIAVDKNNNLWLGTENGVVWINQTAKAYKIYRHDPKNKNSLADNGVNSVYVDPEGKVYIATRHFHHLDPETGKFEVYDHLPNEAMPSPPPIISKRDFVAGRLVYDIYPIGDGRLYLGTDEGLNIFDPKTKTFANRFNDDRIRRLPVNRYNSLFIDSKQNLWAGCGVDEVHCISPDLTKVTTYRYREEEPKSLPDNGVMSFAEDSNGKIWMGTGNGLACLDLKSQSFTNYFVRDGIANNYVSALIRVQNTLWMGTANGLTRYDERQKRFVSFGRADNLEVLSIETKSVAKDHAGNLYFGGLYGLVRFHPDRVKTNTFAPPVVVTSLRVHGREILPTHTPHHNLPISLAYDENDLTIDAAALSYDHSENNLFSFWLEGVKNDNGWRPPTTQASINFLNVPPGDYKLHVKAANNDGVWSPTPYTLRIIINPPFWQTWWFQTLIAGVVVAISVYIYRSRVKIIQREHATQVKLLEEQQALQNQLNKELTEKLDFRQKFEVVQKQQVETERKAILLEREKVLARYQGLINQLNPHFLFNSLAVLDSLIYKDHKLASKYLRQLTKVYRYLIENDDHEVVMLEQELRFARDFVSLLHMRYGAGLYVDIDITDDIAHKKVVPVTFQNLIENAIKHNTTSLESPLWIRIREENNYLVFENNLQKRGTVTTSNKKGLSDFRALYSYLTDRPMEIKETEDRFTVYVPLLE</sequence>
<name>A0A7U3ZMB8_RUNSL</name>
<keyword evidence="1" id="KW-1133">Transmembrane helix</keyword>
<keyword evidence="5" id="KW-1185">Reference proteome</keyword>
<dbReference type="KEGG" id="rsi:Runsl_3451"/>
<proteinExistence type="predicted"/>
<dbReference type="RefSeq" id="WP_013929121.1">
    <property type="nucleotide sequence ID" value="NC_015703.1"/>
</dbReference>
<dbReference type="GO" id="GO:0016020">
    <property type="term" value="C:membrane"/>
    <property type="evidence" value="ECO:0007669"/>
    <property type="project" value="InterPro"/>
</dbReference>
<dbReference type="InterPro" id="IPR011110">
    <property type="entry name" value="Reg_prop"/>
</dbReference>
<feature type="transmembrane region" description="Helical" evidence="1">
    <location>
        <begin position="801"/>
        <end position="819"/>
    </location>
</feature>
<dbReference type="EMBL" id="CP002859">
    <property type="protein sequence ID" value="AEI49817.1"/>
    <property type="molecule type" value="Genomic_DNA"/>
</dbReference>
<dbReference type="SUPFAM" id="SSF63829">
    <property type="entry name" value="Calcium-dependent phosphotriesterase"/>
    <property type="match status" value="2"/>
</dbReference>
<dbReference type="InterPro" id="IPR013783">
    <property type="entry name" value="Ig-like_fold"/>
</dbReference>
<evidence type="ECO:0000256" key="1">
    <source>
        <dbReference type="SAM" id="Phobius"/>
    </source>
</evidence>
<dbReference type="Proteomes" id="UP000000493">
    <property type="component" value="Chromosome"/>
</dbReference>
<keyword evidence="1" id="KW-0472">Membrane</keyword>
<dbReference type="Pfam" id="PF07494">
    <property type="entry name" value="Reg_prop"/>
    <property type="match status" value="3"/>
</dbReference>
<protein>
    <submittedName>
        <fullName evidence="4">Two component regulator propeller domain protein</fullName>
    </submittedName>
</protein>
<feature type="domain" description="Signal transduction histidine kinase internal region" evidence="2">
    <location>
        <begin position="886"/>
        <end position="962"/>
    </location>
</feature>
<dbReference type="InterPro" id="IPR010559">
    <property type="entry name" value="Sig_transdc_His_kin_internal"/>
</dbReference>
<accession>A0A7U3ZMB8</accession>
<dbReference type="Gene3D" id="2.130.10.10">
    <property type="entry name" value="YVTN repeat-like/Quinoprotein amine dehydrogenase"/>
    <property type="match status" value="2"/>
</dbReference>
<feature type="domain" description="Two component regulator three Y" evidence="3">
    <location>
        <begin position="728"/>
        <end position="793"/>
    </location>
</feature>
<dbReference type="InterPro" id="IPR050640">
    <property type="entry name" value="Bact_2-comp_sensor_kinase"/>
</dbReference>
<dbReference type="Gene3D" id="2.60.40.10">
    <property type="entry name" value="Immunoglobulins"/>
    <property type="match status" value="1"/>
</dbReference>
<dbReference type="InterPro" id="IPR015943">
    <property type="entry name" value="WD40/YVTN_repeat-like_dom_sf"/>
</dbReference>
<evidence type="ECO:0000313" key="5">
    <source>
        <dbReference type="Proteomes" id="UP000000493"/>
    </source>
</evidence>
<evidence type="ECO:0000313" key="4">
    <source>
        <dbReference type="EMBL" id="AEI49817.1"/>
    </source>
</evidence>
<keyword evidence="1" id="KW-0812">Transmembrane</keyword>
<organism evidence="4 5">
    <name type="scientific">Runella slithyformis (strain ATCC 29530 / DSM 19594 / LMG 11500 / NCIMB 11436 / LSU 4)</name>
    <dbReference type="NCBI Taxonomy" id="761193"/>
    <lineage>
        <taxon>Bacteria</taxon>
        <taxon>Pseudomonadati</taxon>
        <taxon>Bacteroidota</taxon>
        <taxon>Cytophagia</taxon>
        <taxon>Cytophagales</taxon>
        <taxon>Spirosomataceae</taxon>
        <taxon>Runella</taxon>
    </lineage>
</organism>
<dbReference type="Pfam" id="PF07495">
    <property type="entry name" value="Y_Y_Y"/>
    <property type="match status" value="1"/>
</dbReference>
<dbReference type="PANTHER" id="PTHR34220:SF7">
    <property type="entry name" value="SENSOR HISTIDINE KINASE YPDA"/>
    <property type="match status" value="1"/>
</dbReference>
<dbReference type="GO" id="GO:0000155">
    <property type="term" value="F:phosphorelay sensor kinase activity"/>
    <property type="evidence" value="ECO:0007669"/>
    <property type="project" value="InterPro"/>
</dbReference>
<dbReference type="PANTHER" id="PTHR34220">
    <property type="entry name" value="SENSOR HISTIDINE KINASE YPDA"/>
    <property type="match status" value="1"/>
</dbReference>
<reference evidence="5" key="1">
    <citation type="submission" date="2011-06" db="EMBL/GenBank/DDBJ databases">
        <title>The complete genome of chromosome of Runella slithyformis DSM 19594.</title>
        <authorList>
            <consortium name="US DOE Joint Genome Institute (JGI-PGF)"/>
            <person name="Lucas S."/>
            <person name="Han J."/>
            <person name="Lapidus A."/>
            <person name="Bruce D."/>
            <person name="Goodwin L."/>
            <person name="Pitluck S."/>
            <person name="Peters L."/>
            <person name="Kyrpides N."/>
            <person name="Mavromatis K."/>
            <person name="Ivanova N."/>
            <person name="Ovchinnikova G."/>
            <person name="Zhang X."/>
            <person name="Misra M."/>
            <person name="Detter J.C."/>
            <person name="Tapia R."/>
            <person name="Han C."/>
            <person name="Land M."/>
            <person name="Hauser L."/>
            <person name="Markowitz V."/>
            <person name="Cheng J.-F."/>
            <person name="Hugenholtz P."/>
            <person name="Woyke T."/>
            <person name="Wu D."/>
            <person name="Tindall B."/>
            <person name="Faehrich R."/>
            <person name="Brambilla E."/>
            <person name="Klenk H.-P."/>
            <person name="Eisen J.A."/>
        </authorList>
    </citation>
    <scope>NUCLEOTIDE SEQUENCE [LARGE SCALE GENOMIC DNA]</scope>
    <source>
        <strain evidence="5">ATCC 29530 / DSM 19594 / LMG 11500 / NCIMB 11436 / LSU 4</strain>
    </source>
</reference>
<reference evidence="4 5" key="2">
    <citation type="journal article" date="2012" name="Stand. Genomic Sci.">
        <title>Complete genome sequence of the aquatic bacterium Runella slithyformis type strain (LSU 4(T)).</title>
        <authorList>
            <person name="Copeland A."/>
            <person name="Zhang X."/>
            <person name="Misra M."/>
            <person name="Lapidus A."/>
            <person name="Nolan M."/>
            <person name="Lucas S."/>
            <person name="Deshpande S."/>
            <person name="Cheng J.F."/>
            <person name="Tapia R."/>
            <person name="Goodwin L.A."/>
            <person name="Pitluck S."/>
            <person name="Liolios K."/>
            <person name="Pagani I."/>
            <person name="Ivanova N."/>
            <person name="Mikhailova N."/>
            <person name="Pati A."/>
            <person name="Chen A."/>
            <person name="Palaniappan K."/>
            <person name="Land M."/>
            <person name="Hauser L."/>
            <person name="Pan C."/>
            <person name="Jeffries C.D."/>
            <person name="Detter J.C."/>
            <person name="Brambilla E.M."/>
            <person name="Rohde M."/>
            <person name="Djao O.D."/>
            <person name="Goker M."/>
            <person name="Sikorski J."/>
            <person name="Tindall B.J."/>
            <person name="Woyke T."/>
            <person name="Bristow J."/>
            <person name="Eisen J.A."/>
            <person name="Markowitz V."/>
            <person name="Hugenholtz P."/>
            <person name="Kyrpides N.C."/>
            <person name="Klenk H.P."/>
            <person name="Mavromatis K."/>
        </authorList>
    </citation>
    <scope>NUCLEOTIDE SEQUENCE [LARGE SCALE GENOMIC DNA]</scope>
    <source>
        <strain evidence="5">ATCC 29530 / DSM 19594 / LMG 11500 / NCIMB 11436 / LSU 4</strain>
    </source>
</reference>
<evidence type="ECO:0000259" key="2">
    <source>
        <dbReference type="Pfam" id="PF06580"/>
    </source>
</evidence>
<dbReference type="AlphaFoldDB" id="A0A7U3ZMB8"/>